<organism evidence="2 3">
    <name type="scientific">Candidatus Giovannonibacteria bacterium GW2011_GWB1_47_6b</name>
    <dbReference type="NCBI Taxonomy" id="1618655"/>
    <lineage>
        <taxon>Bacteria</taxon>
        <taxon>Candidatus Giovannoniibacteriota</taxon>
    </lineage>
</organism>
<dbReference type="Proteomes" id="UP000034682">
    <property type="component" value="Unassembled WGS sequence"/>
</dbReference>
<comment type="caution">
    <text evidence="2">The sequence shown here is derived from an EMBL/GenBank/DDBJ whole genome shotgun (WGS) entry which is preliminary data.</text>
</comment>
<name>A0A0G1T3P6_9BACT</name>
<evidence type="ECO:0000256" key="1">
    <source>
        <dbReference type="SAM" id="Phobius"/>
    </source>
</evidence>
<feature type="transmembrane region" description="Helical" evidence="1">
    <location>
        <begin position="15"/>
        <end position="36"/>
    </location>
</feature>
<protein>
    <submittedName>
        <fullName evidence="2">Uncharacterized protein</fullName>
    </submittedName>
</protein>
<evidence type="ECO:0000313" key="2">
    <source>
        <dbReference type="EMBL" id="KKU76419.1"/>
    </source>
</evidence>
<evidence type="ECO:0000313" key="3">
    <source>
        <dbReference type="Proteomes" id="UP000034682"/>
    </source>
</evidence>
<keyword evidence="1" id="KW-0472">Membrane</keyword>
<reference evidence="2 3" key="1">
    <citation type="journal article" date="2015" name="Nature">
        <title>rRNA introns, odd ribosomes, and small enigmatic genomes across a large radiation of phyla.</title>
        <authorList>
            <person name="Brown C.T."/>
            <person name="Hug L.A."/>
            <person name="Thomas B.C."/>
            <person name="Sharon I."/>
            <person name="Castelle C.J."/>
            <person name="Singh A."/>
            <person name="Wilkins M.J."/>
            <person name="Williams K.H."/>
            <person name="Banfield J.F."/>
        </authorList>
    </citation>
    <scope>NUCLEOTIDE SEQUENCE [LARGE SCALE GENOMIC DNA]</scope>
</reference>
<dbReference type="EMBL" id="LCOK01000022">
    <property type="protein sequence ID" value="KKU76419.1"/>
    <property type="molecule type" value="Genomic_DNA"/>
</dbReference>
<accession>A0A0G1T3P6</accession>
<dbReference type="AlphaFoldDB" id="A0A0G1T3P6"/>
<sequence>MNSNEKTLIIGSKEVILVLGAFMLAAFLFISFSVWATTIGTNVDSTGTLGAATSTPWGTLTVDQTATQGRIDPTFVVGDNASTTPFIFVSPKGIVAFGTKTPSALFLAQGDVVAHSDVYVAGGLGVANATTANGDLIVGTNPIMTFMKNGRLIVGASTTAHTGGATVNKFVFDGGDATFSSGGTGTTTFSILTEAAPDGANSCIEMSSDGLTYTLMINGAGSGVLVSQGTCDN</sequence>
<keyword evidence="1" id="KW-1133">Transmembrane helix</keyword>
<gene>
    <name evidence="2" type="ORF">UY02_C0022G0010</name>
</gene>
<proteinExistence type="predicted"/>
<keyword evidence="1" id="KW-0812">Transmembrane</keyword>